<dbReference type="AlphaFoldDB" id="A0A9N6ZF25"/>
<name>A0A9N6ZF25_9CRUS</name>
<dbReference type="Gene3D" id="6.10.140.1230">
    <property type="match status" value="1"/>
</dbReference>
<dbReference type="PANTHER" id="PTHR10476">
    <property type="entry name" value="CHARGED MULTIVESICULAR BODY PROTEIN"/>
    <property type="match status" value="1"/>
</dbReference>
<dbReference type="Pfam" id="PF03357">
    <property type="entry name" value="Snf7"/>
    <property type="match status" value="1"/>
</dbReference>
<evidence type="ECO:0000256" key="1">
    <source>
        <dbReference type="ARBA" id="ARBA00006190"/>
    </source>
</evidence>
<dbReference type="InterPro" id="IPR005024">
    <property type="entry name" value="Snf7_fam"/>
</dbReference>
<dbReference type="GO" id="GO:0007034">
    <property type="term" value="P:vacuolar transport"/>
    <property type="evidence" value="ECO:0007669"/>
    <property type="project" value="InterPro"/>
</dbReference>
<dbReference type="EMBL" id="OC978506">
    <property type="protein sequence ID" value="CAG4635161.1"/>
    <property type="molecule type" value="Genomic_DNA"/>
</dbReference>
<comment type="similarity">
    <text evidence="1">Belongs to the SNF7 family.</text>
</comment>
<reference evidence="2" key="1">
    <citation type="submission" date="2021-04" db="EMBL/GenBank/DDBJ databases">
        <authorList>
            <person name="Cornetti L."/>
        </authorList>
    </citation>
    <scope>NUCLEOTIDE SEQUENCE</scope>
</reference>
<organism evidence="2">
    <name type="scientific">Alona affinis</name>
    <dbReference type="NCBI Taxonomy" id="381656"/>
    <lineage>
        <taxon>Eukaryota</taxon>
        <taxon>Metazoa</taxon>
        <taxon>Ecdysozoa</taxon>
        <taxon>Arthropoda</taxon>
        <taxon>Crustacea</taxon>
        <taxon>Branchiopoda</taxon>
        <taxon>Diplostraca</taxon>
        <taxon>Cladocera</taxon>
        <taxon>Anomopoda</taxon>
        <taxon>Chydoridae</taxon>
        <taxon>Alona</taxon>
    </lineage>
</organism>
<sequence length="191" mass="21007">MEQQEKKIIADIKKMAKDNQMDAVKIMAMDLVRTRRYVKKFILMRANIQAVSLKIQTLKSQNAMAEAMKGVTKAMQSMNKQLKLPQIQKIMQEFEKQSEIMDMKEEMMSDAIDDAMGDEGDEEESDAVVSQVLDELGLQLTDQLTGLPIASGSLASTVGVTAKGGPQAAAAGGAVDEDADLQARLNNLRRE</sequence>
<accession>A0A9N6ZF25</accession>
<evidence type="ECO:0000313" key="2">
    <source>
        <dbReference type="EMBL" id="CAG4635161.1"/>
    </source>
</evidence>
<gene>
    <name evidence="2" type="primary">EOG090X0H8I</name>
</gene>
<protein>
    <submittedName>
        <fullName evidence="2">EOG090X0H8I</fullName>
    </submittedName>
</protein>
<proteinExistence type="inferred from homology"/>